<dbReference type="Pfam" id="PF00383">
    <property type="entry name" value="dCMP_cyt_deam_1"/>
    <property type="match status" value="1"/>
</dbReference>
<evidence type="ECO:0000313" key="2">
    <source>
        <dbReference type="EMBL" id="QHS97086.1"/>
    </source>
</evidence>
<feature type="domain" description="CMP/dCMP-type deaminase" evidence="1">
    <location>
        <begin position="13"/>
        <end position="96"/>
    </location>
</feature>
<dbReference type="Gene3D" id="3.40.140.10">
    <property type="entry name" value="Cytidine Deaminase, domain 2"/>
    <property type="match status" value="1"/>
</dbReference>
<organism evidence="2">
    <name type="scientific">viral metagenome</name>
    <dbReference type="NCBI Taxonomy" id="1070528"/>
    <lineage>
        <taxon>unclassified sequences</taxon>
        <taxon>metagenomes</taxon>
        <taxon>organismal metagenomes</taxon>
    </lineage>
</organism>
<dbReference type="InterPro" id="IPR002125">
    <property type="entry name" value="CMP_dCMP_dom"/>
</dbReference>
<dbReference type="InterPro" id="IPR016193">
    <property type="entry name" value="Cytidine_deaminase-like"/>
</dbReference>
<sequence length="96" mass="10998">MTVYNIYMDYVTKQDQDFMQFAQDEALKSPCNMRHGAVAVVKGHIIGRGYNHYRSTTRDGLVRDSCTCHAEMAAIRQAFHQVDKSHGYFEHSIKVA</sequence>
<reference evidence="2" key="1">
    <citation type="journal article" date="2020" name="Nature">
        <title>Giant virus diversity and host interactions through global metagenomics.</title>
        <authorList>
            <person name="Schulz F."/>
            <person name="Roux S."/>
            <person name="Paez-Espino D."/>
            <person name="Jungbluth S."/>
            <person name="Walsh D.A."/>
            <person name="Denef V.J."/>
            <person name="McMahon K.D."/>
            <person name="Konstantinidis K.T."/>
            <person name="Eloe-Fadrosh E.A."/>
            <person name="Kyrpides N.C."/>
            <person name="Woyke T."/>
        </authorList>
    </citation>
    <scope>NUCLEOTIDE SEQUENCE</scope>
    <source>
        <strain evidence="2">GVMAG-M-3300020166-5</strain>
    </source>
</reference>
<name>A0A6C0BXY9_9ZZZZ</name>
<dbReference type="EMBL" id="MN739285">
    <property type="protein sequence ID" value="QHS97086.1"/>
    <property type="molecule type" value="Genomic_DNA"/>
</dbReference>
<dbReference type="GO" id="GO:0003824">
    <property type="term" value="F:catalytic activity"/>
    <property type="evidence" value="ECO:0007669"/>
    <property type="project" value="InterPro"/>
</dbReference>
<proteinExistence type="predicted"/>
<dbReference type="AlphaFoldDB" id="A0A6C0BXY9"/>
<dbReference type="SUPFAM" id="SSF53927">
    <property type="entry name" value="Cytidine deaminase-like"/>
    <property type="match status" value="1"/>
</dbReference>
<accession>A0A6C0BXY9</accession>
<dbReference type="PROSITE" id="PS51747">
    <property type="entry name" value="CYT_DCMP_DEAMINASES_2"/>
    <property type="match status" value="1"/>
</dbReference>
<protein>
    <recommendedName>
        <fullName evidence="1">CMP/dCMP-type deaminase domain-containing protein</fullName>
    </recommendedName>
</protein>
<evidence type="ECO:0000259" key="1">
    <source>
        <dbReference type="PROSITE" id="PS51747"/>
    </source>
</evidence>